<reference evidence="4 5" key="1">
    <citation type="submission" date="2020-05" db="EMBL/GenBank/DDBJ databases">
        <title>Complete genome sequence of Gemmatimonas greenlandica TET16.</title>
        <authorList>
            <person name="Zeng Y."/>
        </authorList>
    </citation>
    <scope>NUCLEOTIDE SEQUENCE [LARGE SCALE GENOMIC DNA]</scope>
    <source>
        <strain evidence="4 5">TET16</strain>
    </source>
</reference>
<dbReference type="RefSeq" id="WP_171223497.1">
    <property type="nucleotide sequence ID" value="NZ_CP053085.1"/>
</dbReference>
<dbReference type="EMBL" id="CP053085">
    <property type="protein sequence ID" value="QJR34071.1"/>
    <property type="molecule type" value="Genomic_DNA"/>
</dbReference>
<gene>
    <name evidence="4" type="ORF">HKW67_00350</name>
</gene>
<keyword evidence="2" id="KW-0732">Signal</keyword>
<protein>
    <submittedName>
        <fullName evidence="4">Alginate export family protein</fullName>
    </submittedName>
</protein>
<feature type="signal peptide" evidence="2">
    <location>
        <begin position="1"/>
        <end position="22"/>
    </location>
</feature>
<dbReference type="Proteomes" id="UP000500938">
    <property type="component" value="Chromosome"/>
</dbReference>
<dbReference type="InterPro" id="IPR053728">
    <property type="entry name" value="Alginate_Permeability_Chnl"/>
</dbReference>
<feature type="region of interest" description="Disordered" evidence="1">
    <location>
        <begin position="26"/>
        <end position="46"/>
    </location>
</feature>
<feature type="chain" id="PRO_5026996977" evidence="2">
    <location>
        <begin position="23"/>
        <end position="479"/>
    </location>
</feature>
<dbReference type="InterPro" id="IPR025388">
    <property type="entry name" value="Alginate_export_dom"/>
</dbReference>
<dbReference type="Pfam" id="PF13372">
    <property type="entry name" value="Alginate_exp"/>
    <property type="match status" value="1"/>
</dbReference>
<dbReference type="KEGG" id="ggr:HKW67_00350"/>
<evidence type="ECO:0000256" key="2">
    <source>
        <dbReference type="SAM" id="SignalP"/>
    </source>
</evidence>
<organism evidence="4 5">
    <name type="scientific">Gemmatimonas groenlandica</name>
    <dbReference type="NCBI Taxonomy" id="2732249"/>
    <lineage>
        <taxon>Bacteria</taxon>
        <taxon>Pseudomonadati</taxon>
        <taxon>Gemmatimonadota</taxon>
        <taxon>Gemmatimonadia</taxon>
        <taxon>Gemmatimonadales</taxon>
        <taxon>Gemmatimonadaceae</taxon>
        <taxon>Gemmatimonas</taxon>
    </lineage>
</organism>
<dbReference type="AlphaFoldDB" id="A0A6M4IP91"/>
<evidence type="ECO:0000259" key="3">
    <source>
        <dbReference type="Pfam" id="PF13372"/>
    </source>
</evidence>
<dbReference type="Gene3D" id="2.40.160.100">
    <property type="match status" value="1"/>
</dbReference>
<accession>A0A6M4IP91</accession>
<evidence type="ECO:0000256" key="1">
    <source>
        <dbReference type="SAM" id="MobiDB-lite"/>
    </source>
</evidence>
<evidence type="ECO:0000313" key="5">
    <source>
        <dbReference type="Proteomes" id="UP000500938"/>
    </source>
</evidence>
<feature type="domain" description="Alginate export" evidence="3">
    <location>
        <begin position="69"/>
        <end position="463"/>
    </location>
</feature>
<proteinExistence type="predicted"/>
<sequence>MSVRIVALLVTVPVAMSAQASAGIHPTTASRPAYRASRADEDWGTLRDSSNRTGRLDGAKVHALGGHAYLSLGADVRLIEERYRSEDFGRTSLGLDHSLIQRYMVHADLRTVADSARFTARLFAQLKSGLVGGRSVGARVPDTDTLDIQQAFAELSRASPSDRSVSLRVGRQELVYGSQRLIGLRDFPNVRQTFDLARVMLHAGGTKPWQVDVFGGRPVTTRTGVFDDATDRSKSLWGAYATRSLRSTLGGAMDLYYVGHHRDRAATHLVAGRETRHTLGARVFVRRSAGAGVMDVELEPMLQFGHLADDAIRAWSASGVTGWRWSSMPAKPRLSLGFDASSGDRGPSAATRGTYHPLYATGGHMALGSPLGAVNFMSLHPKLEATLTSKALLFGDWFISWRESTRDGVYNIAGIPIGVPGNRSERFIGHRPGIHLDYVLSTQTSLGACVTRFMPGPYLRASGWKKDTEYATVTATYRF</sequence>
<keyword evidence="5" id="KW-1185">Reference proteome</keyword>
<evidence type="ECO:0000313" key="4">
    <source>
        <dbReference type="EMBL" id="QJR34071.1"/>
    </source>
</evidence>
<name>A0A6M4IP91_9BACT</name>